<dbReference type="InterPro" id="IPR000595">
    <property type="entry name" value="cNMP-bd_dom"/>
</dbReference>
<evidence type="ECO:0000313" key="6">
    <source>
        <dbReference type="EMBL" id="ABJ15238.1"/>
    </source>
</evidence>
<dbReference type="Pfam" id="PF13545">
    <property type="entry name" value="HTH_Crp_2"/>
    <property type="match status" value="1"/>
</dbReference>
<organism evidence="6 7">
    <name type="scientific">Pseudomonas aeruginosa (strain UCBPP-PA14)</name>
    <dbReference type="NCBI Taxonomy" id="208963"/>
    <lineage>
        <taxon>Bacteria</taxon>
        <taxon>Pseudomonadati</taxon>
        <taxon>Pseudomonadota</taxon>
        <taxon>Gammaproteobacteria</taxon>
        <taxon>Pseudomonadales</taxon>
        <taxon>Pseudomonadaceae</taxon>
        <taxon>Pseudomonas</taxon>
    </lineage>
</organism>
<name>A0A0H2ZJS3_PSEAB</name>
<dbReference type="SUPFAM" id="SSF51206">
    <property type="entry name" value="cAMP-binding domain-like"/>
    <property type="match status" value="1"/>
</dbReference>
<dbReference type="SMART" id="SM00100">
    <property type="entry name" value="cNMP"/>
    <property type="match status" value="1"/>
</dbReference>
<dbReference type="Proteomes" id="UP000000653">
    <property type="component" value="Chromosome"/>
</dbReference>
<feature type="domain" description="HTH crp-type" evidence="5">
    <location>
        <begin position="150"/>
        <end position="220"/>
    </location>
</feature>
<evidence type="ECO:0000256" key="1">
    <source>
        <dbReference type="ARBA" id="ARBA00023015"/>
    </source>
</evidence>
<evidence type="ECO:0000259" key="4">
    <source>
        <dbReference type="PROSITE" id="PS50042"/>
    </source>
</evidence>
<dbReference type="PROSITE" id="PS50042">
    <property type="entry name" value="CNMP_BINDING_3"/>
    <property type="match status" value="1"/>
</dbReference>
<dbReference type="InterPro" id="IPR018490">
    <property type="entry name" value="cNMP-bd_dom_sf"/>
</dbReference>
<keyword evidence="2" id="KW-0238">DNA-binding</keyword>
<dbReference type="Pfam" id="PF00027">
    <property type="entry name" value="cNMP_binding"/>
    <property type="match status" value="1"/>
</dbReference>
<dbReference type="InterPro" id="IPR014710">
    <property type="entry name" value="RmlC-like_jellyroll"/>
</dbReference>
<dbReference type="Gene3D" id="1.10.10.10">
    <property type="entry name" value="Winged helix-like DNA-binding domain superfamily/Winged helix DNA-binding domain"/>
    <property type="match status" value="1"/>
</dbReference>
<evidence type="ECO:0000256" key="2">
    <source>
        <dbReference type="ARBA" id="ARBA00023125"/>
    </source>
</evidence>
<feature type="domain" description="Cyclic nucleotide-binding" evidence="4">
    <location>
        <begin position="16"/>
        <end position="119"/>
    </location>
</feature>
<dbReference type="GO" id="GO:0003700">
    <property type="term" value="F:DNA-binding transcription factor activity"/>
    <property type="evidence" value="ECO:0007669"/>
    <property type="project" value="TreeGrafter"/>
</dbReference>
<dbReference type="CDD" id="cd00038">
    <property type="entry name" value="CAP_ED"/>
    <property type="match status" value="1"/>
</dbReference>
<dbReference type="BioCyc" id="PAER208963:G1G74-302-MONOMER"/>
<dbReference type="InterPro" id="IPR036388">
    <property type="entry name" value="WH-like_DNA-bd_sf"/>
</dbReference>
<dbReference type="Gene3D" id="2.60.120.10">
    <property type="entry name" value="Jelly Rolls"/>
    <property type="match status" value="1"/>
</dbReference>
<dbReference type="AlphaFoldDB" id="A0A0H2ZJS3"/>
<dbReference type="EMBL" id="CP000438">
    <property type="protein sequence ID" value="ABJ15238.1"/>
    <property type="molecule type" value="Genomic_DNA"/>
</dbReference>
<dbReference type="InterPro" id="IPR036390">
    <property type="entry name" value="WH_DNA-bd_sf"/>
</dbReference>
<reference evidence="6 7" key="1">
    <citation type="journal article" date="2006" name="Genome Biol.">
        <title>Genomic analysis reveals that Pseudomonas aeruginosa virulence is combinatorial.</title>
        <authorList>
            <person name="Lee D.G."/>
            <person name="Urbach J.M."/>
            <person name="Wu G."/>
            <person name="Liberati N.T."/>
            <person name="Feinbaum R.L."/>
            <person name="Miyata S."/>
            <person name="Diggins L.T."/>
            <person name="He J."/>
            <person name="Saucier M."/>
            <person name="Deziel E."/>
            <person name="Friedman L."/>
            <person name="Li L."/>
            <person name="Grills G."/>
            <person name="Montgomery K."/>
            <person name="Kucherlapati R."/>
            <person name="Rahme L.G."/>
            <person name="Ausubel F.M."/>
        </authorList>
    </citation>
    <scope>NUCLEOTIDE SEQUENCE [LARGE SCALE GENOMIC DNA]</scope>
    <source>
        <strain evidence="6 7">UCBPP-PA14</strain>
    </source>
</reference>
<dbReference type="InterPro" id="IPR012318">
    <property type="entry name" value="HTH_CRP"/>
</dbReference>
<dbReference type="PROSITE" id="PS51063">
    <property type="entry name" value="HTH_CRP_2"/>
    <property type="match status" value="1"/>
</dbReference>
<proteinExistence type="predicted"/>
<evidence type="ECO:0000259" key="5">
    <source>
        <dbReference type="PROSITE" id="PS51063"/>
    </source>
</evidence>
<keyword evidence="1" id="KW-0805">Transcription regulation</keyword>
<dbReference type="SMART" id="SM00419">
    <property type="entry name" value="HTH_CRP"/>
    <property type="match status" value="1"/>
</dbReference>
<protein>
    <submittedName>
        <fullName evidence="6">Putative putative transcriptional regulator</fullName>
    </submittedName>
</protein>
<dbReference type="RefSeq" id="WP_003137209.1">
    <property type="nucleotide sequence ID" value="NC_008463.1"/>
</dbReference>
<dbReference type="HOGENOM" id="CLU_075053_3_4_6"/>
<dbReference type="SUPFAM" id="SSF46785">
    <property type="entry name" value="Winged helix' DNA-binding domain"/>
    <property type="match status" value="1"/>
</dbReference>
<evidence type="ECO:0000256" key="3">
    <source>
        <dbReference type="ARBA" id="ARBA00023163"/>
    </source>
</evidence>
<accession>A0A0H2ZJS3</accession>
<dbReference type="InterPro" id="IPR050397">
    <property type="entry name" value="Env_Response_Regulators"/>
</dbReference>
<dbReference type="PANTHER" id="PTHR24567:SF74">
    <property type="entry name" value="HTH-TYPE TRANSCRIPTIONAL REGULATOR ARCR"/>
    <property type="match status" value="1"/>
</dbReference>
<evidence type="ECO:0000313" key="7">
    <source>
        <dbReference type="Proteomes" id="UP000000653"/>
    </source>
</evidence>
<sequence>MNERTDYRSQLQAGRWFQGLPEALQTHLLALAQPRHLPPGQRLFARGDAPCGLYCVVEGAIRISAVSENGKEALLILVEAPHWFGEIALFDGQARTHDAYAEGHTQLLQVPQAALLELLRREPHYWRDMALLMSHKLRLAFIALEEMALLPAAQRLARRLLMLAEGYDNSRSRQVLHLPQEQLALMLSLSRQTTNQILKDLEAQGILQLSYGGIEILDLAGLRAATHG</sequence>
<dbReference type="KEGG" id="pau:PA14_03580"/>
<dbReference type="GO" id="GO:0003677">
    <property type="term" value="F:DNA binding"/>
    <property type="evidence" value="ECO:0007669"/>
    <property type="project" value="UniProtKB-KW"/>
</dbReference>
<keyword evidence="3" id="KW-0804">Transcription</keyword>
<gene>
    <name evidence="6" type="ordered locus">PA14_03580</name>
</gene>
<dbReference type="GO" id="GO:0005829">
    <property type="term" value="C:cytosol"/>
    <property type="evidence" value="ECO:0007669"/>
    <property type="project" value="TreeGrafter"/>
</dbReference>
<dbReference type="PANTHER" id="PTHR24567">
    <property type="entry name" value="CRP FAMILY TRANSCRIPTIONAL REGULATORY PROTEIN"/>
    <property type="match status" value="1"/>
</dbReference>